<dbReference type="KEGG" id="dsc:ABOD76_21610"/>
<proteinExistence type="predicted"/>
<accession>A0AAU7UFB4</accession>
<dbReference type="PROSITE" id="PS00041">
    <property type="entry name" value="HTH_ARAC_FAMILY_1"/>
    <property type="match status" value="1"/>
</dbReference>
<dbReference type="InterPro" id="IPR018062">
    <property type="entry name" value="HTH_AraC-typ_CS"/>
</dbReference>
<dbReference type="RefSeq" id="WP_350245443.1">
    <property type="nucleotide sequence ID" value="NZ_CP158300.1"/>
</dbReference>
<keyword evidence="3" id="KW-0804">Transcription</keyword>
<dbReference type="PROSITE" id="PS01124">
    <property type="entry name" value="HTH_ARAC_FAMILY_2"/>
    <property type="match status" value="1"/>
</dbReference>
<sequence>MLSTPLHVSIPLHLRPEAVFIGVGIHGPNRTERHQLLGNWALHIYRYHGTVTVQQHDLPIRPGHVSLIPPGVETVYTFPHRSEHLCAHFHFAQTTELAPAVTVPAMQDLGQDFVAVNRALEDASRAFSMNPTRADVRLWDVLWQIADRTPLGTVEVHAHPPCVVRARAIIELHLNEPLTVRDLAAAVHVSHNHLTRQFRASLGMTVVAYIRKRRVERARHLLHNTTLPIRIIAEQVGIPDARLFSRVIRTSLGHAPTEIRRRPP</sequence>
<keyword evidence="2" id="KW-0238">DNA-binding</keyword>
<evidence type="ECO:0000256" key="1">
    <source>
        <dbReference type="ARBA" id="ARBA00023015"/>
    </source>
</evidence>
<evidence type="ECO:0000259" key="4">
    <source>
        <dbReference type="PROSITE" id="PS01124"/>
    </source>
</evidence>
<dbReference type="GO" id="GO:0003700">
    <property type="term" value="F:DNA-binding transcription factor activity"/>
    <property type="evidence" value="ECO:0007669"/>
    <property type="project" value="InterPro"/>
</dbReference>
<dbReference type="InterPro" id="IPR050204">
    <property type="entry name" value="AraC_XylS_family_regulators"/>
</dbReference>
<keyword evidence="5" id="KW-0614">Plasmid</keyword>
<geneLocation type="plasmid" evidence="5">
    <name>pDson02</name>
</geneLocation>
<keyword evidence="1" id="KW-0805">Transcription regulation</keyword>
<dbReference type="AlphaFoldDB" id="A0AAU7UFB4"/>
<dbReference type="GO" id="GO:0043565">
    <property type="term" value="F:sequence-specific DNA binding"/>
    <property type="evidence" value="ECO:0007669"/>
    <property type="project" value="InterPro"/>
</dbReference>
<dbReference type="InterPro" id="IPR009057">
    <property type="entry name" value="Homeodomain-like_sf"/>
</dbReference>
<evidence type="ECO:0000256" key="2">
    <source>
        <dbReference type="ARBA" id="ARBA00023125"/>
    </source>
</evidence>
<gene>
    <name evidence="5" type="ORF">ABOD76_21610</name>
</gene>
<dbReference type="Pfam" id="PF12833">
    <property type="entry name" value="HTH_18"/>
    <property type="match status" value="1"/>
</dbReference>
<dbReference type="PANTHER" id="PTHR46796">
    <property type="entry name" value="HTH-TYPE TRANSCRIPTIONAL ACTIVATOR RHAS-RELATED"/>
    <property type="match status" value="1"/>
</dbReference>
<protein>
    <submittedName>
        <fullName evidence="5">AraC family transcriptional regulator</fullName>
    </submittedName>
</protein>
<organism evidence="5">
    <name type="scientific">Deinococcus sonorensis KR-87</name>
    <dbReference type="NCBI Taxonomy" id="694439"/>
    <lineage>
        <taxon>Bacteria</taxon>
        <taxon>Thermotogati</taxon>
        <taxon>Deinococcota</taxon>
        <taxon>Deinococci</taxon>
        <taxon>Deinococcales</taxon>
        <taxon>Deinococcaceae</taxon>
        <taxon>Deinococcus</taxon>
    </lineage>
</organism>
<evidence type="ECO:0000313" key="5">
    <source>
        <dbReference type="EMBL" id="XBV87293.1"/>
    </source>
</evidence>
<dbReference type="SUPFAM" id="SSF46689">
    <property type="entry name" value="Homeodomain-like"/>
    <property type="match status" value="2"/>
</dbReference>
<dbReference type="EMBL" id="CP158300">
    <property type="protein sequence ID" value="XBV87293.1"/>
    <property type="molecule type" value="Genomic_DNA"/>
</dbReference>
<name>A0AAU7UFB4_9DEIO</name>
<dbReference type="Gene3D" id="1.10.10.60">
    <property type="entry name" value="Homeodomain-like"/>
    <property type="match status" value="1"/>
</dbReference>
<dbReference type="InterPro" id="IPR018060">
    <property type="entry name" value="HTH_AraC"/>
</dbReference>
<dbReference type="SMART" id="SM00342">
    <property type="entry name" value="HTH_ARAC"/>
    <property type="match status" value="1"/>
</dbReference>
<reference evidence="5" key="1">
    <citation type="submission" date="2024-06" db="EMBL/GenBank/DDBJ databases">
        <title>Draft Genome Sequence of Deinococcus sonorensis Type Strain KR-87, a Biofilm Producing Representative of the Genus Deinococcus.</title>
        <authorList>
            <person name="Boren L.S."/>
            <person name="Grosso R.A."/>
            <person name="Hugenberg-Cox A.N."/>
            <person name="Hill J.T.E."/>
            <person name="Albert C.M."/>
            <person name="Tuohy J.M."/>
        </authorList>
    </citation>
    <scope>NUCLEOTIDE SEQUENCE</scope>
    <source>
        <strain evidence="5">KR-87</strain>
        <plasmid evidence="5">pDson02</plasmid>
    </source>
</reference>
<evidence type="ECO:0000256" key="3">
    <source>
        <dbReference type="ARBA" id="ARBA00023163"/>
    </source>
</evidence>
<feature type="domain" description="HTH araC/xylS-type" evidence="4">
    <location>
        <begin position="164"/>
        <end position="262"/>
    </location>
</feature>